<feature type="transmembrane region" description="Helical" evidence="1">
    <location>
        <begin position="231"/>
        <end position="251"/>
    </location>
</feature>
<keyword evidence="1" id="KW-0472">Membrane</keyword>
<organism evidence="2 3">
    <name type="scientific">candidate division WS5 bacterium</name>
    <dbReference type="NCBI Taxonomy" id="2093353"/>
    <lineage>
        <taxon>Bacteria</taxon>
        <taxon>candidate division WS5</taxon>
    </lineage>
</organism>
<gene>
    <name evidence="2" type="ORF">C4544_01485</name>
</gene>
<evidence type="ECO:0000313" key="3">
    <source>
        <dbReference type="Proteomes" id="UP000285655"/>
    </source>
</evidence>
<evidence type="ECO:0008006" key="4">
    <source>
        <dbReference type="Google" id="ProtNLM"/>
    </source>
</evidence>
<feature type="transmembrane region" description="Helical" evidence="1">
    <location>
        <begin position="263"/>
        <end position="287"/>
    </location>
</feature>
<keyword evidence="1" id="KW-0812">Transmembrane</keyword>
<name>A0A419DFN1_9BACT</name>
<comment type="caution">
    <text evidence="2">The sequence shown here is derived from an EMBL/GenBank/DDBJ whole genome shotgun (WGS) entry which is preliminary data.</text>
</comment>
<keyword evidence="1" id="KW-1133">Transmembrane helix</keyword>
<dbReference type="Proteomes" id="UP000285655">
    <property type="component" value="Unassembled WGS sequence"/>
</dbReference>
<dbReference type="EMBL" id="QZJW01000007">
    <property type="protein sequence ID" value="RJO61933.1"/>
    <property type="molecule type" value="Genomic_DNA"/>
</dbReference>
<dbReference type="AlphaFoldDB" id="A0A419DFN1"/>
<protein>
    <recommendedName>
        <fullName evidence="4">DUF1461 domain-containing protein</fullName>
    </recommendedName>
</protein>
<reference evidence="2 3" key="1">
    <citation type="journal article" date="2017" name="ISME J.">
        <title>Energy and carbon metabolisms in a deep terrestrial subsurface fluid microbial community.</title>
        <authorList>
            <person name="Momper L."/>
            <person name="Jungbluth S.P."/>
            <person name="Lee M.D."/>
            <person name="Amend J.P."/>
        </authorList>
    </citation>
    <scope>NUCLEOTIDE SEQUENCE [LARGE SCALE GENOMIC DNA]</scope>
    <source>
        <strain evidence="2">SURF_29</strain>
    </source>
</reference>
<proteinExistence type="predicted"/>
<evidence type="ECO:0000256" key="1">
    <source>
        <dbReference type="SAM" id="Phobius"/>
    </source>
</evidence>
<feature type="transmembrane region" description="Helical" evidence="1">
    <location>
        <begin position="327"/>
        <end position="345"/>
    </location>
</feature>
<accession>A0A419DFN1</accession>
<evidence type="ECO:0000313" key="2">
    <source>
        <dbReference type="EMBL" id="RJO61933.1"/>
    </source>
</evidence>
<sequence>MKMAKALSILLLAVLVPIYLATLLTLSLKLTLFSPEYIKSELRELNAYSIIYKNIPELLSEMGPKEGMEGPDAEKGDPGPQGVFNPQEIAAFFYNTITEKTLQEKTEAAIDSVWPWIFGGKKLKPIPIADVRQKLSDNILAGFRQKYEALPYCKDPREFKYDLKTCRIQGKSFDELLKEFLEEQKGNASTQFLFAGNIPNEFDIQKFTEPNPELKGKFKGAQDVRSKVSPILGNIFFIFPILLVVIFLLSRPVAGSWKRTPKIFGIYLAVTSTIFFVTSILITKLAFSRLIDFANGKIKTLPALKNDLLVPLVKDILKDVGNTQLKISIALGLLGVVLIVGFYFLNKYVLNKSQAVKPEVQK</sequence>